<keyword evidence="5" id="KW-0238">DNA-binding</keyword>
<protein>
    <submittedName>
        <fullName evidence="8">Transctiptional regulator</fullName>
    </submittedName>
</protein>
<name>A0A250KNG1_9GAMM</name>
<feature type="binding site" evidence="7">
    <location>
        <position position="119"/>
    </location>
    <ligand>
        <name>Zn(2+)</name>
        <dbReference type="ChEBI" id="CHEBI:29105"/>
    </ligand>
</feature>
<dbReference type="EMBL" id="AP017928">
    <property type="protein sequence ID" value="BBA33117.1"/>
    <property type="molecule type" value="Genomic_DNA"/>
</dbReference>
<dbReference type="Gene3D" id="1.10.10.10">
    <property type="entry name" value="Winged helix-like DNA-binding domain superfamily/Winged helix DNA-binding domain"/>
    <property type="match status" value="1"/>
</dbReference>
<keyword evidence="6" id="KW-0804">Transcription</keyword>
<evidence type="ECO:0000256" key="6">
    <source>
        <dbReference type="ARBA" id="ARBA00023163"/>
    </source>
</evidence>
<evidence type="ECO:0000256" key="3">
    <source>
        <dbReference type="ARBA" id="ARBA00022833"/>
    </source>
</evidence>
<dbReference type="RefSeq" id="WP_119628781.1">
    <property type="nucleotide sequence ID" value="NZ_AP017928.1"/>
</dbReference>
<evidence type="ECO:0000313" key="9">
    <source>
        <dbReference type="Proteomes" id="UP000266313"/>
    </source>
</evidence>
<dbReference type="KEGG" id="mmai:sS8_1155"/>
<reference evidence="8 9" key="1">
    <citation type="submission" date="2016-12" db="EMBL/GenBank/DDBJ databases">
        <title>Genome sequencing of Methylocaldum marinum.</title>
        <authorList>
            <person name="Takeuchi M."/>
            <person name="Kamagata Y."/>
            <person name="Hiraoka S."/>
            <person name="Oshima K."/>
            <person name="Hattori M."/>
            <person name="Iwasaki W."/>
        </authorList>
    </citation>
    <scope>NUCLEOTIDE SEQUENCE [LARGE SCALE GENOMIC DNA]</scope>
    <source>
        <strain evidence="8 9">S8</strain>
    </source>
</reference>
<dbReference type="GO" id="GO:0045892">
    <property type="term" value="P:negative regulation of DNA-templated transcription"/>
    <property type="evidence" value="ECO:0007669"/>
    <property type="project" value="TreeGrafter"/>
</dbReference>
<organism evidence="8 9">
    <name type="scientific">Methylocaldum marinum</name>
    <dbReference type="NCBI Taxonomy" id="1432792"/>
    <lineage>
        <taxon>Bacteria</taxon>
        <taxon>Pseudomonadati</taxon>
        <taxon>Pseudomonadota</taxon>
        <taxon>Gammaproteobacteria</taxon>
        <taxon>Methylococcales</taxon>
        <taxon>Methylococcaceae</taxon>
        <taxon>Methylocaldum</taxon>
    </lineage>
</organism>
<evidence type="ECO:0000256" key="4">
    <source>
        <dbReference type="ARBA" id="ARBA00023015"/>
    </source>
</evidence>
<dbReference type="OrthoDB" id="9801127at2"/>
<evidence type="ECO:0000313" key="8">
    <source>
        <dbReference type="EMBL" id="BBA33117.1"/>
    </source>
</evidence>
<dbReference type="Gene3D" id="3.30.1490.190">
    <property type="match status" value="1"/>
</dbReference>
<evidence type="ECO:0000256" key="1">
    <source>
        <dbReference type="ARBA" id="ARBA00007957"/>
    </source>
</evidence>
<dbReference type="FunFam" id="1.10.10.10:FF:000137">
    <property type="entry name" value="Zinc uptake transcriptional repressor"/>
    <property type="match status" value="1"/>
</dbReference>
<dbReference type="InterPro" id="IPR043135">
    <property type="entry name" value="Fur_C"/>
</dbReference>
<feature type="binding site" evidence="7">
    <location>
        <position position="162"/>
    </location>
    <ligand>
        <name>Zn(2+)</name>
        <dbReference type="ChEBI" id="CHEBI:29105"/>
    </ligand>
</feature>
<dbReference type="InterPro" id="IPR036388">
    <property type="entry name" value="WH-like_DNA-bd_sf"/>
</dbReference>
<dbReference type="InterPro" id="IPR036390">
    <property type="entry name" value="WH_DNA-bd_sf"/>
</dbReference>
<feature type="binding site" evidence="7">
    <location>
        <position position="159"/>
    </location>
    <ligand>
        <name>Zn(2+)</name>
        <dbReference type="ChEBI" id="CHEBI:29105"/>
    </ligand>
</feature>
<dbReference type="PANTHER" id="PTHR33202:SF6">
    <property type="entry name" value="ZINC UPTAKE REGULATION PROTEIN"/>
    <property type="match status" value="1"/>
</dbReference>
<dbReference type="Proteomes" id="UP000266313">
    <property type="component" value="Chromosome"/>
</dbReference>
<dbReference type="Pfam" id="PF01475">
    <property type="entry name" value="FUR"/>
    <property type="match status" value="1"/>
</dbReference>
<dbReference type="GO" id="GO:0008270">
    <property type="term" value="F:zinc ion binding"/>
    <property type="evidence" value="ECO:0007669"/>
    <property type="project" value="TreeGrafter"/>
</dbReference>
<keyword evidence="7" id="KW-0479">Metal-binding</keyword>
<gene>
    <name evidence="8" type="ORF">sS8_1155</name>
</gene>
<dbReference type="AlphaFoldDB" id="A0A250KNG1"/>
<comment type="similarity">
    <text evidence="1">Belongs to the Fur family.</text>
</comment>
<dbReference type="SUPFAM" id="SSF46785">
    <property type="entry name" value="Winged helix' DNA-binding domain"/>
    <property type="match status" value="1"/>
</dbReference>
<evidence type="ECO:0000256" key="2">
    <source>
        <dbReference type="ARBA" id="ARBA00022491"/>
    </source>
</evidence>
<dbReference type="GO" id="GO:0000976">
    <property type="term" value="F:transcription cis-regulatory region binding"/>
    <property type="evidence" value="ECO:0007669"/>
    <property type="project" value="TreeGrafter"/>
</dbReference>
<keyword evidence="9" id="KW-1185">Reference proteome</keyword>
<dbReference type="GO" id="GO:0003700">
    <property type="term" value="F:DNA-binding transcription factor activity"/>
    <property type="evidence" value="ECO:0007669"/>
    <property type="project" value="InterPro"/>
</dbReference>
<keyword evidence="2" id="KW-0678">Repressor</keyword>
<evidence type="ECO:0000256" key="7">
    <source>
        <dbReference type="PIRSR" id="PIRSR602481-1"/>
    </source>
</evidence>
<dbReference type="InterPro" id="IPR002481">
    <property type="entry name" value="FUR"/>
</dbReference>
<comment type="cofactor">
    <cofactor evidence="7">
        <name>Zn(2+)</name>
        <dbReference type="ChEBI" id="CHEBI:29105"/>
    </cofactor>
    <text evidence="7">Binds 1 zinc ion per subunit.</text>
</comment>
<keyword evidence="4" id="KW-0805">Transcription regulation</keyword>
<evidence type="ECO:0000256" key="5">
    <source>
        <dbReference type="ARBA" id="ARBA00023125"/>
    </source>
</evidence>
<accession>A0A250KNG1</accession>
<sequence>MNVRLPPSREEYLTPTHDHRGCVDRALRVAEQLCAQREVRLTPIRRKVLELIWESHRAVKAYDLLDRIKPFEQAAKPATVYRALEFLLEQKLIHRVESLNAFIGCNCSERRHEQLLLICERCGNVEERPGTEVMAAVASEVEEAGFKLHRKAIEIHGLCPHCVQPEAEA</sequence>
<feature type="binding site" evidence="7">
    <location>
        <position position="122"/>
    </location>
    <ligand>
        <name>Zn(2+)</name>
        <dbReference type="ChEBI" id="CHEBI:29105"/>
    </ligand>
</feature>
<dbReference type="PANTHER" id="PTHR33202">
    <property type="entry name" value="ZINC UPTAKE REGULATION PROTEIN"/>
    <property type="match status" value="1"/>
</dbReference>
<dbReference type="GO" id="GO:0005829">
    <property type="term" value="C:cytosol"/>
    <property type="evidence" value="ECO:0007669"/>
    <property type="project" value="TreeGrafter"/>
</dbReference>
<dbReference type="GO" id="GO:1900376">
    <property type="term" value="P:regulation of secondary metabolite biosynthetic process"/>
    <property type="evidence" value="ECO:0007669"/>
    <property type="project" value="TreeGrafter"/>
</dbReference>
<proteinExistence type="inferred from homology"/>
<keyword evidence="3 7" id="KW-0862">Zinc</keyword>